<evidence type="ECO:0000313" key="2">
    <source>
        <dbReference type="EMBL" id="AYF85170.1"/>
    </source>
</evidence>
<dbReference type="EMBL" id="CP032612">
    <property type="protein sequence ID" value="AYF85100.1"/>
    <property type="molecule type" value="Genomic_DNA"/>
</dbReference>
<protein>
    <submittedName>
        <fullName evidence="2">Fur-regulated basic protein FbpA</fullName>
    </submittedName>
</protein>
<dbReference type="AlphaFoldDB" id="A0A9W3VHG6"/>
<evidence type="ECO:0000313" key="3">
    <source>
        <dbReference type="Proteomes" id="UP000269847"/>
    </source>
</evidence>
<dbReference type="Proteomes" id="UP000269847">
    <property type="component" value="Plasmid p.4"/>
</dbReference>
<keyword evidence="2" id="KW-0614">Plasmid</keyword>
<gene>
    <name evidence="2" type="primary">fbpA</name>
    <name evidence="1" type="ORF">D7J84_29245</name>
    <name evidence="2" type="ORF">D7J84_29670</name>
</gene>
<name>A0A9W3VHG6_BACTU</name>
<dbReference type="EMBL" id="CP032612">
    <property type="protein sequence ID" value="AYF85170.1"/>
    <property type="molecule type" value="Genomic_DNA"/>
</dbReference>
<proteinExistence type="predicted"/>
<dbReference type="Pfam" id="PF13076">
    <property type="entry name" value="Fur_reg_FbpA"/>
    <property type="match status" value="1"/>
</dbReference>
<accession>A0A9W3VHG6</accession>
<dbReference type="RefSeq" id="WP_081114092.1">
    <property type="nucleotide sequence ID" value="NZ_CP014285.1"/>
</dbReference>
<reference evidence="2 3" key="1">
    <citation type="submission" date="2018-09" db="EMBL/GenBank/DDBJ databases">
        <title>Complete genome of Bacillus thuringiensis strain QZL38.</title>
        <authorList>
            <person name="Song F."/>
        </authorList>
    </citation>
    <scope>NUCLEOTIDE SEQUENCE [LARGE SCALE GENOMIC DNA]</scope>
    <source>
        <strain evidence="2 3">QZL38</strain>
        <plasmid evidence="2 3">p.4</plasmid>
    </source>
</reference>
<organism evidence="2 3">
    <name type="scientific">Bacillus thuringiensis</name>
    <dbReference type="NCBI Taxonomy" id="1428"/>
    <lineage>
        <taxon>Bacteria</taxon>
        <taxon>Bacillati</taxon>
        <taxon>Bacillota</taxon>
        <taxon>Bacilli</taxon>
        <taxon>Bacillales</taxon>
        <taxon>Bacillaceae</taxon>
        <taxon>Bacillus</taxon>
        <taxon>Bacillus cereus group</taxon>
    </lineage>
</organism>
<evidence type="ECO:0000313" key="1">
    <source>
        <dbReference type="EMBL" id="AYF85100.1"/>
    </source>
</evidence>
<dbReference type="InterPro" id="IPR025072">
    <property type="entry name" value="Fur_reg_FbpA"/>
</dbReference>
<geneLocation type="plasmid" evidence="2 3">
    <name>p.4</name>
</geneLocation>
<sequence>MDRQDVLINKLIDNHIYKLPDGRDLFEGSCEELAGLLKGDGENETYKE</sequence>